<name>A0AA48HPK1_9ALTE</name>
<dbReference type="PANTHER" id="PTHR35010">
    <property type="entry name" value="BLL4672 PROTEIN-RELATED"/>
    <property type="match status" value="1"/>
</dbReference>
<keyword evidence="3" id="KW-1185">Reference proteome</keyword>
<organism evidence="2 3">
    <name type="scientific">Planctobacterium marinum</name>
    <dbReference type="NCBI Taxonomy" id="1631968"/>
    <lineage>
        <taxon>Bacteria</taxon>
        <taxon>Pseudomonadati</taxon>
        <taxon>Pseudomonadota</taxon>
        <taxon>Gammaproteobacteria</taxon>
        <taxon>Alteromonadales</taxon>
        <taxon>Alteromonadaceae</taxon>
        <taxon>Planctobacterium</taxon>
    </lineage>
</organism>
<dbReference type="InterPro" id="IPR041413">
    <property type="entry name" value="MLTR_LBD"/>
</dbReference>
<feature type="domain" description="HTH cro/C1-type" evidence="1">
    <location>
        <begin position="21"/>
        <end position="75"/>
    </location>
</feature>
<dbReference type="InterPro" id="IPR001387">
    <property type="entry name" value="Cro/C1-type_HTH"/>
</dbReference>
<dbReference type="Proteomes" id="UP001333710">
    <property type="component" value="Chromosome"/>
</dbReference>
<dbReference type="Gene3D" id="3.30.450.180">
    <property type="match status" value="1"/>
</dbReference>
<evidence type="ECO:0000259" key="1">
    <source>
        <dbReference type="PROSITE" id="PS50943"/>
    </source>
</evidence>
<accession>A0AA48HPK1</accession>
<dbReference type="CDD" id="cd00093">
    <property type="entry name" value="HTH_XRE"/>
    <property type="match status" value="1"/>
</dbReference>
<dbReference type="AlphaFoldDB" id="A0AA48HPK1"/>
<dbReference type="KEGG" id="pmaw:MACH26_11600"/>
<dbReference type="InterPro" id="IPR010982">
    <property type="entry name" value="Lambda_DNA-bd_dom_sf"/>
</dbReference>
<gene>
    <name evidence="2" type="ORF">MACH26_11600</name>
</gene>
<dbReference type="GO" id="GO:0003677">
    <property type="term" value="F:DNA binding"/>
    <property type="evidence" value="ECO:0007669"/>
    <property type="project" value="InterPro"/>
</dbReference>
<dbReference type="EMBL" id="AP027272">
    <property type="protein sequence ID" value="BDX05639.1"/>
    <property type="molecule type" value="Genomic_DNA"/>
</dbReference>
<dbReference type="RefSeq" id="WP_338291624.1">
    <property type="nucleotide sequence ID" value="NZ_AP027272.1"/>
</dbReference>
<dbReference type="Gene3D" id="1.10.260.40">
    <property type="entry name" value="lambda repressor-like DNA-binding domains"/>
    <property type="match status" value="1"/>
</dbReference>
<dbReference type="SUPFAM" id="SSF47413">
    <property type="entry name" value="lambda repressor-like DNA-binding domains"/>
    <property type="match status" value="1"/>
</dbReference>
<proteinExistence type="predicted"/>
<evidence type="ECO:0000313" key="3">
    <source>
        <dbReference type="Proteomes" id="UP001333710"/>
    </source>
</evidence>
<protein>
    <submittedName>
        <fullName evidence="2">Transcriptional regulator</fullName>
    </submittedName>
</protein>
<dbReference type="Pfam" id="PF17765">
    <property type="entry name" value="MLTR_LBD"/>
    <property type="match status" value="1"/>
</dbReference>
<evidence type="ECO:0000313" key="2">
    <source>
        <dbReference type="EMBL" id="BDX05639.1"/>
    </source>
</evidence>
<dbReference type="Pfam" id="PF01381">
    <property type="entry name" value="HTH_3"/>
    <property type="match status" value="1"/>
</dbReference>
<dbReference type="PROSITE" id="PS50943">
    <property type="entry name" value="HTH_CROC1"/>
    <property type="match status" value="1"/>
</dbReference>
<dbReference type="PANTHER" id="PTHR35010:SF4">
    <property type="entry name" value="BLL5781 PROTEIN"/>
    <property type="match status" value="1"/>
</dbReference>
<reference evidence="2" key="1">
    <citation type="submission" date="2023-01" db="EMBL/GenBank/DDBJ databases">
        <title>Complete genome sequence of Planctobacterium marinum strain Dej080120_11.</title>
        <authorList>
            <person name="Ueki S."/>
            <person name="Maruyama F."/>
        </authorList>
    </citation>
    <scope>NUCLEOTIDE SEQUENCE</scope>
    <source>
        <strain evidence="2">Dej080120_11</strain>
    </source>
</reference>
<sequence length="277" mass="31241">MINATIKTHQEKTDSAFSGMLKRWRKFKKLSQLDLSLEAGISQRHISFLESGRSRPGMEVILQLASALDMTLRDSNQLLKSAGYAPAFTERELDDKAMVSINNALQMMLEHHQPFPALVVDRNWDLYMANQATNTLLKLIGLPDPSVFHEEKLNIYRLTFSEKGFRPFISNWQEIANPLLLRLQREVNGDPDNRFLSTLFDEVQTLSGCSEYSSTDIAATLAPVLSLQLQIGDIELKLFSMVSSFGTALDVTAAELKVETFFPGDEQTEQFFKTNGL</sequence>
<dbReference type="SMART" id="SM00530">
    <property type="entry name" value="HTH_XRE"/>
    <property type="match status" value="1"/>
</dbReference>